<organism evidence="2 3">
    <name type="scientific">Phtheirospermum japonicum</name>
    <dbReference type="NCBI Taxonomy" id="374723"/>
    <lineage>
        <taxon>Eukaryota</taxon>
        <taxon>Viridiplantae</taxon>
        <taxon>Streptophyta</taxon>
        <taxon>Embryophyta</taxon>
        <taxon>Tracheophyta</taxon>
        <taxon>Spermatophyta</taxon>
        <taxon>Magnoliopsida</taxon>
        <taxon>eudicotyledons</taxon>
        <taxon>Gunneridae</taxon>
        <taxon>Pentapetalae</taxon>
        <taxon>asterids</taxon>
        <taxon>lamiids</taxon>
        <taxon>Lamiales</taxon>
        <taxon>Orobanchaceae</taxon>
        <taxon>Orobanchaceae incertae sedis</taxon>
        <taxon>Phtheirospermum</taxon>
    </lineage>
</organism>
<accession>A0A830BBU6</accession>
<sequence>MGLSGKVVSQISIRSDGNVFHELFRYKTHKLSDIAPDKIEKVELERGQWGAVGSVIGWHFIHDGKKKFAREIVEAVDEKKKSITFSVIEGDLMEAYKTIKFIVDVEINGNQDSLVTWTIVYEKKNAAVPEPHSLINLGINLSKDIEWPPFARAQLRYLIIKNFLGFDGKKKFAREIVEAVDEKKKSITFSVIEGDLMEAYKTIKFIVDVEINGNQDSLVTWTIVYEKKNAAVPEPHSLINLGINLSKDIECHHLLVPN</sequence>
<dbReference type="AlphaFoldDB" id="A0A830BBU6"/>
<dbReference type="GO" id="GO:0006952">
    <property type="term" value="P:defense response"/>
    <property type="evidence" value="ECO:0007669"/>
    <property type="project" value="InterPro"/>
</dbReference>
<feature type="domain" description="Bet v I/Major latex protein" evidence="1">
    <location>
        <begin position="2"/>
        <end position="152"/>
    </location>
</feature>
<evidence type="ECO:0000313" key="2">
    <source>
        <dbReference type="EMBL" id="GFP83522.1"/>
    </source>
</evidence>
<dbReference type="Pfam" id="PF00407">
    <property type="entry name" value="Bet_v_1"/>
    <property type="match status" value="2"/>
</dbReference>
<proteinExistence type="predicted"/>
<dbReference type="InterPro" id="IPR000916">
    <property type="entry name" value="Bet_v_I/MLP"/>
</dbReference>
<keyword evidence="3" id="KW-1185">Reference proteome</keyword>
<name>A0A830BBU6_9LAMI</name>
<dbReference type="CDD" id="cd07816">
    <property type="entry name" value="Bet_v1-like"/>
    <property type="match status" value="1"/>
</dbReference>
<dbReference type="PANTHER" id="PTHR31907">
    <property type="entry name" value="MLP-LIKE PROTEIN 423"/>
    <property type="match status" value="1"/>
</dbReference>
<dbReference type="Proteomes" id="UP000653305">
    <property type="component" value="Unassembled WGS sequence"/>
</dbReference>
<dbReference type="InterPro" id="IPR023393">
    <property type="entry name" value="START-like_dom_sf"/>
</dbReference>
<feature type="domain" description="Bet v I/Major latex protein" evidence="1">
    <location>
        <begin position="153"/>
        <end position="257"/>
    </location>
</feature>
<dbReference type="SMART" id="SM01037">
    <property type="entry name" value="Bet_v_1"/>
    <property type="match status" value="2"/>
</dbReference>
<gene>
    <name evidence="2" type="ORF">PHJA_000495600</name>
</gene>
<protein>
    <submittedName>
        <fullName evidence="2">Kirola</fullName>
    </submittedName>
</protein>
<comment type="caution">
    <text evidence="2">The sequence shown here is derived from an EMBL/GenBank/DDBJ whole genome shotgun (WGS) entry which is preliminary data.</text>
</comment>
<dbReference type="SUPFAM" id="SSF55961">
    <property type="entry name" value="Bet v1-like"/>
    <property type="match status" value="2"/>
</dbReference>
<dbReference type="InterPro" id="IPR051761">
    <property type="entry name" value="MLP-like_ligand-binding"/>
</dbReference>
<dbReference type="Gene3D" id="3.30.530.20">
    <property type="match status" value="2"/>
</dbReference>
<evidence type="ECO:0000259" key="1">
    <source>
        <dbReference type="SMART" id="SM01037"/>
    </source>
</evidence>
<dbReference type="EMBL" id="BMAC01000065">
    <property type="protein sequence ID" value="GFP83522.1"/>
    <property type="molecule type" value="Genomic_DNA"/>
</dbReference>
<reference evidence="2" key="1">
    <citation type="submission" date="2020-07" db="EMBL/GenBank/DDBJ databases">
        <title>Ethylene signaling mediates host invasion by parasitic plants.</title>
        <authorList>
            <person name="Yoshida S."/>
        </authorList>
    </citation>
    <scope>NUCLEOTIDE SEQUENCE</scope>
    <source>
        <strain evidence="2">Okayama</strain>
    </source>
</reference>
<evidence type="ECO:0000313" key="3">
    <source>
        <dbReference type="Proteomes" id="UP000653305"/>
    </source>
</evidence>
<dbReference type="OrthoDB" id="905165at2759"/>